<organism evidence="3 4">
    <name type="scientific">Mytilus coruscus</name>
    <name type="common">Sea mussel</name>
    <dbReference type="NCBI Taxonomy" id="42192"/>
    <lineage>
        <taxon>Eukaryota</taxon>
        <taxon>Metazoa</taxon>
        <taxon>Spiralia</taxon>
        <taxon>Lophotrochozoa</taxon>
        <taxon>Mollusca</taxon>
        <taxon>Bivalvia</taxon>
        <taxon>Autobranchia</taxon>
        <taxon>Pteriomorphia</taxon>
        <taxon>Mytilida</taxon>
        <taxon>Mytiloidea</taxon>
        <taxon>Mytilidae</taxon>
        <taxon>Mytilinae</taxon>
        <taxon>Mytilus</taxon>
    </lineage>
</organism>
<gene>
    <name evidence="3" type="ORF">MCOR_32577</name>
</gene>
<keyword evidence="1" id="KW-0378">Hydrolase</keyword>
<keyword evidence="1" id="KW-0540">Nuclease</keyword>
<evidence type="ECO:0000313" key="3">
    <source>
        <dbReference type="EMBL" id="CAC5398193.1"/>
    </source>
</evidence>
<dbReference type="GO" id="GO:0000175">
    <property type="term" value="F:3'-5'-RNA exonuclease activity"/>
    <property type="evidence" value="ECO:0007669"/>
    <property type="project" value="InterPro"/>
</dbReference>
<dbReference type="InterPro" id="IPR022894">
    <property type="entry name" value="Oligoribonuclease"/>
</dbReference>
<keyword evidence="4" id="KW-1185">Reference proteome</keyword>
<dbReference type="OrthoDB" id="6152535at2759"/>
<accession>A0A6J8CNX3</accession>
<evidence type="ECO:0000313" key="4">
    <source>
        <dbReference type="Proteomes" id="UP000507470"/>
    </source>
</evidence>
<feature type="coiled-coil region" evidence="2">
    <location>
        <begin position="239"/>
        <end position="273"/>
    </location>
</feature>
<name>A0A6J8CNX3_MYTCO</name>
<evidence type="ECO:0000256" key="1">
    <source>
        <dbReference type="ARBA" id="ARBA00022722"/>
    </source>
</evidence>
<dbReference type="AlphaFoldDB" id="A0A6J8CNX3"/>
<evidence type="ECO:0000256" key="2">
    <source>
        <dbReference type="SAM" id="Coils"/>
    </source>
</evidence>
<reference evidence="3 4" key="1">
    <citation type="submission" date="2020-06" db="EMBL/GenBank/DDBJ databases">
        <authorList>
            <person name="Li R."/>
            <person name="Bekaert M."/>
        </authorList>
    </citation>
    <scope>NUCLEOTIDE SEQUENCE [LARGE SCALE GENOMIC DNA]</scope>
    <source>
        <strain evidence="4">wild</strain>
    </source>
</reference>
<sequence>MTHNLNVKTALEIFDQSRSQDEDYLIEKFASVANIDSSSISKNALISKLYRYRSKMKAKRGKLKTDFENEIFSLPVATNISPVTSKSKLFNDEIASYEKTCVSIASDLHKEQLKSKQDLESLENIHELEIKQIKYSHMKELTTLKRAHADDTNKSTKKLKLAIKKSEKKTLFESNKKQKSEEKLKEVMKSKTDLTYKHILLQRQLTRYKSQKQKQKMGAILSKVIIQEKNKVIKYISEVETLKLDNMKLKAKINEQQDKITTMSHQLDSMEEKESLTDLETSIRSISEERDYLHTLLQDNSELNLFNVESNRYTPQTRQCIMNLTSHNVSSENVGPVIKQVLKLADKCPNAVPSRKTVDNIIAEKIAIGQKQIGTTLTGQKNTCLYGDETRKFGKTYQTFLLKDENKNVYFLGLRDMLDKAASTTLDVFKNILDDISDICEQNRQQDITSPGHGILCNIRDFMSDRAQTNIAFNDLLEQYR</sequence>
<dbReference type="EMBL" id="CACVKT020005838">
    <property type="protein sequence ID" value="CAC5398193.1"/>
    <property type="molecule type" value="Genomic_DNA"/>
</dbReference>
<dbReference type="PANTHER" id="PTHR11046:SF25">
    <property type="match status" value="1"/>
</dbReference>
<protein>
    <submittedName>
        <fullName evidence="3">Uncharacterized protein</fullName>
    </submittedName>
</protein>
<keyword evidence="2" id="KW-0175">Coiled coil</keyword>
<dbReference type="PANTHER" id="PTHR11046">
    <property type="entry name" value="OLIGORIBONUCLEASE, MITOCHONDRIAL"/>
    <property type="match status" value="1"/>
</dbReference>
<proteinExistence type="predicted"/>
<dbReference type="Proteomes" id="UP000507470">
    <property type="component" value="Unassembled WGS sequence"/>
</dbReference>